<proteinExistence type="predicted"/>
<sequence>MNYAQISEELLLFQNFEENLILQSDHIRKQREARVISEQQQQFRKENAVSHTNFNSVKQSVDSVLNKIIESLNEQLQYVSLNSELKTEHISNAFSFVNFIQQKNEVQIEELKMILGDKTWTVSRILALVQSIILFPLRSSPNEQIQTLITGNKDIFNVLLQYKDIATAFTQRRLLKRTSVQQKKQKEYPFKPNIVVDEARVESKYIKLEKDMIEHNVLNGPIFEWYDRNQACERLKIAKVDRLRESQCQDQIRNNTFKPELSVRIIKDNVVVKGTDKFLQRIKEGQEIRAHETSYHKPTDRLPDAFYRKADSKDDCELL</sequence>
<dbReference type="EMBL" id="CAXDID020000064">
    <property type="protein sequence ID" value="CAL6011659.1"/>
    <property type="molecule type" value="Genomic_DNA"/>
</dbReference>
<organism evidence="2 3">
    <name type="scientific">Hexamita inflata</name>
    <dbReference type="NCBI Taxonomy" id="28002"/>
    <lineage>
        <taxon>Eukaryota</taxon>
        <taxon>Metamonada</taxon>
        <taxon>Diplomonadida</taxon>
        <taxon>Hexamitidae</taxon>
        <taxon>Hexamitinae</taxon>
        <taxon>Hexamita</taxon>
    </lineage>
</organism>
<reference evidence="2 3" key="1">
    <citation type="submission" date="2024-07" db="EMBL/GenBank/DDBJ databases">
        <authorList>
            <person name="Akdeniz Z."/>
        </authorList>
    </citation>
    <scope>NUCLEOTIDE SEQUENCE [LARGE SCALE GENOMIC DNA]</scope>
</reference>
<protein>
    <submittedName>
        <fullName evidence="2">Hypothetical_protein</fullName>
    </submittedName>
</protein>
<accession>A0ABP1J079</accession>
<comment type="caution">
    <text evidence="2">The sequence shown here is derived from an EMBL/GenBank/DDBJ whole genome shotgun (WGS) entry which is preliminary data.</text>
</comment>
<keyword evidence="3" id="KW-1185">Reference proteome</keyword>
<evidence type="ECO:0000313" key="3">
    <source>
        <dbReference type="Proteomes" id="UP001642409"/>
    </source>
</evidence>
<name>A0ABP1J079_9EUKA</name>
<gene>
    <name evidence="1" type="ORF">HINF_LOCUS22932</name>
    <name evidence="2" type="ORF">HINF_LOCUS31501</name>
</gene>
<evidence type="ECO:0000313" key="1">
    <source>
        <dbReference type="EMBL" id="CAL6011659.1"/>
    </source>
</evidence>
<dbReference type="EMBL" id="CAXDID020000105">
    <property type="protein sequence ID" value="CAL6027798.1"/>
    <property type="molecule type" value="Genomic_DNA"/>
</dbReference>
<dbReference type="Proteomes" id="UP001642409">
    <property type="component" value="Unassembled WGS sequence"/>
</dbReference>
<evidence type="ECO:0000313" key="2">
    <source>
        <dbReference type="EMBL" id="CAL6027798.1"/>
    </source>
</evidence>